<dbReference type="GO" id="GO:0071949">
    <property type="term" value="F:FAD binding"/>
    <property type="evidence" value="ECO:0007669"/>
    <property type="project" value="InterPro"/>
</dbReference>
<keyword evidence="7" id="KW-0503">Monooxygenase</keyword>
<dbReference type="RefSeq" id="XP_024683439.1">
    <property type="nucleotide sequence ID" value="XM_024829669.1"/>
</dbReference>
<dbReference type="GO" id="GO:0004497">
    <property type="term" value="F:monooxygenase activity"/>
    <property type="evidence" value="ECO:0007669"/>
    <property type="project" value="UniProtKB-KW"/>
</dbReference>
<keyword evidence="6" id="KW-0408">Iron</keyword>
<dbReference type="GeneID" id="36536995"/>
<evidence type="ECO:0000256" key="1">
    <source>
        <dbReference type="ARBA" id="ARBA00007992"/>
    </source>
</evidence>
<dbReference type="SUPFAM" id="SSF51905">
    <property type="entry name" value="FAD/NAD(P)-binding domain"/>
    <property type="match status" value="1"/>
</dbReference>
<feature type="domain" description="FAD-binding" evidence="8">
    <location>
        <begin position="12"/>
        <end position="357"/>
    </location>
</feature>
<evidence type="ECO:0000256" key="4">
    <source>
        <dbReference type="ARBA" id="ARBA00022827"/>
    </source>
</evidence>
<proteinExistence type="inferred from homology"/>
<dbReference type="InterPro" id="IPR001128">
    <property type="entry name" value="Cyt_P450"/>
</dbReference>
<evidence type="ECO:0000256" key="7">
    <source>
        <dbReference type="ARBA" id="ARBA00023033"/>
    </source>
</evidence>
<dbReference type="GO" id="GO:0016705">
    <property type="term" value="F:oxidoreductase activity, acting on paired donors, with incorporation or reduction of molecular oxygen"/>
    <property type="evidence" value="ECO:0007669"/>
    <property type="project" value="InterPro"/>
</dbReference>
<dbReference type="OrthoDB" id="3934656at2759"/>
<evidence type="ECO:0000256" key="2">
    <source>
        <dbReference type="ARBA" id="ARBA00022630"/>
    </source>
</evidence>
<dbReference type="Pfam" id="PF01494">
    <property type="entry name" value="FAD_binding_3"/>
    <property type="match status" value="1"/>
</dbReference>
<dbReference type="STRING" id="1392255.A0A2I1CB50"/>
<dbReference type="EMBL" id="MSZS01000003">
    <property type="protein sequence ID" value="PKX94844.1"/>
    <property type="molecule type" value="Genomic_DNA"/>
</dbReference>
<evidence type="ECO:0000313" key="9">
    <source>
        <dbReference type="EMBL" id="PKX94844.1"/>
    </source>
</evidence>
<dbReference type="PANTHER" id="PTHR13789">
    <property type="entry name" value="MONOOXYGENASE"/>
    <property type="match status" value="1"/>
</dbReference>
<dbReference type="PANTHER" id="PTHR13789:SF172">
    <property type="entry name" value="HYDROXYLASE, PUTATIVE (AFU_ORTHOLOGUE AFUA_1G12410)-RELATED"/>
    <property type="match status" value="1"/>
</dbReference>
<comment type="caution">
    <text evidence="9">The sequence shown here is derived from an EMBL/GenBank/DDBJ whole genome shotgun (WGS) entry which is preliminary data.</text>
</comment>
<dbReference type="InterPro" id="IPR017972">
    <property type="entry name" value="Cyt_P450_CS"/>
</dbReference>
<comment type="similarity">
    <text evidence="1">Belongs to the paxM FAD-dependent monooxygenase family.</text>
</comment>
<dbReference type="Proteomes" id="UP000234474">
    <property type="component" value="Unassembled WGS sequence"/>
</dbReference>
<dbReference type="Gene3D" id="3.50.50.60">
    <property type="entry name" value="FAD/NAD(P)-binding domain"/>
    <property type="match status" value="1"/>
</dbReference>
<evidence type="ECO:0000256" key="6">
    <source>
        <dbReference type="ARBA" id="ARBA00023004"/>
    </source>
</evidence>
<evidence type="ECO:0000256" key="3">
    <source>
        <dbReference type="ARBA" id="ARBA00022723"/>
    </source>
</evidence>
<keyword evidence="10" id="KW-1185">Reference proteome</keyword>
<keyword evidence="5" id="KW-0560">Oxidoreductase</keyword>
<gene>
    <name evidence="9" type="ORF">P174DRAFT_458464</name>
</gene>
<dbReference type="InterPro" id="IPR036188">
    <property type="entry name" value="FAD/NAD-bd_sf"/>
</dbReference>
<keyword evidence="4" id="KW-0274">FAD</keyword>
<dbReference type="VEuPathDB" id="FungiDB:P174DRAFT_458464"/>
<name>A0A2I1CB50_ASPN1</name>
<dbReference type="Pfam" id="PF00067">
    <property type="entry name" value="p450"/>
    <property type="match status" value="1"/>
</dbReference>
<keyword evidence="2" id="KW-0285">Flavoprotein</keyword>
<organism evidence="9 10">
    <name type="scientific">Aspergillus novofumigatus (strain IBT 16806)</name>
    <dbReference type="NCBI Taxonomy" id="1392255"/>
    <lineage>
        <taxon>Eukaryota</taxon>
        <taxon>Fungi</taxon>
        <taxon>Dikarya</taxon>
        <taxon>Ascomycota</taxon>
        <taxon>Pezizomycotina</taxon>
        <taxon>Eurotiomycetes</taxon>
        <taxon>Eurotiomycetidae</taxon>
        <taxon>Eurotiales</taxon>
        <taxon>Aspergillaceae</taxon>
        <taxon>Aspergillus</taxon>
        <taxon>Aspergillus subgen. Fumigati</taxon>
    </lineage>
</organism>
<protein>
    <submittedName>
        <fullName evidence="9">Cytochrome P450</fullName>
    </submittedName>
</protein>
<accession>A0A2I1CB50</accession>
<evidence type="ECO:0000256" key="5">
    <source>
        <dbReference type="ARBA" id="ARBA00023002"/>
    </source>
</evidence>
<keyword evidence="3" id="KW-0479">Metal-binding</keyword>
<evidence type="ECO:0000313" key="10">
    <source>
        <dbReference type="Proteomes" id="UP000234474"/>
    </source>
</evidence>
<reference evidence="10" key="1">
    <citation type="journal article" date="2018" name="Proc. Natl. Acad. Sci. U.S.A.">
        <title>Linking secondary metabolites to gene clusters through genome sequencing of six diverse Aspergillus species.</title>
        <authorList>
            <person name="Kaerboelling I."/>
            <person name="Vesth T.C."/>
            <person name="Frisvad J.C."/>
            <person name="Nybo J.L."/>
            <person name="Theobald S."/>
            <person name="Kuo A."/>
            <person name="Bowyer P."/>
            <person name="Matsuda Y."/>
            <person name="Mondo S."/>
            <person name="Lyhne E.K."/>
            <person name="Kogle M.E."/>
            <person name="Clum A."/>
            <person name="Lipzen A."/>
            <person name="Salamov A."/>
            <person name="Ngan C.Y."/>
            <person name="Daum C."/>
            <person name="Chiniquy J."/>
            <person name="Barry K."/>
            <person name="LaButti K."/>
            <person name="Haridas S."/>
            <person name="Simmons B.A."/>
            <person name="Magnuson J.K."/>
            <person name="Mortensen U.H."/>
            <person name="Larsen T.O."/>
            <person name="Grigoriev I.V."/>
            <person name="Baker S.E."/>
            <person name="Andersen M.R."/>
        </authorList>
    </citation>
    <scope>NUCLEOTIDE SEQUENCE [LARGE SCALE GENOMIC DNA]</scope>
    <source>
        <strain evidence="10">IBT 16806</strain>
    </source>
</reference>
<dbReference type="GO" id="GO:0005506">
    <property type="term" value="F:iron ion binding"/>
    <property type="evidence" value="ECO:0007669"/>
    <property type="project" value="InterPro"/>
</dbReference>
<dbReference type="GO" id="GO:0020037">
    <property type="term" value="F:heme binding"/>
    <property type="evidence" value="ECO:0007669"/>
    <property type="project" value="InterPro"/>
</dbReference>
<dbReference type="AlphaFoldDB" id="A0A2I1CB50"/>
<dbReference type="SUPFAM" id="SSF48264">
    <property type="entry name" value="Cytochrome P450"/>
    <property type="match status" value="1"/>
</dbReference>
<evidence type="ECO:0000259" key="8">
    <source>
        <dbReference type="Pfam" id="PF01494"/>
    </source>
</evidence>
<sequence>MGSYSCPGWRQLDIAVVGGGIGGMSAATALRRAGHKVSIYERADVLRQAGASVSCAANGTRWLHEWGVDVAKGDGVILKKLISRDWTTGKILTEYELDDYEKRWGYVYYMFQRQCMHTMLRDSALGEGEGVPAKLFMNHKCKNININTGLIEFENGEMAKHDLIIGADGIGSAVRGILGIRPEKRPAESSCLHANVVTEDAIAAGLADFSRDNALQFWGGHGEVWDKIVLSPCRGGKLLSRLHESFLGGADRPVEELLMPYPQLETQVRGHLALGKEIQPWRLWMHEPYPYIARNMVCLLGDAAHPMMPHQSQAACMAIEDAAALGILFSKKYFTGDVVESLSIYESVRLPRATKVQAAAARASQNINERIGFSSNIHSPVYVVKSEQGKLTVEEMNAYNIQMHIDEVVSGRTRQTYTHKYTRGLPMGLKLSNGYTVGADDWKPALAVLVIGITTVLIYHLYHTYSQLQHIPGPFVAKFTNLYRFILARRGFLHLYQTLAHRRYGPAVRFGPNLVCICDPEAIQTIFNLRGGFPKSKMYRAFRPWTTDGLLLSVFTAEDDAANRQMKQHISVYYSLSYTVSSFEQRMDSATRMFFDQLDRRFVPTGAHFDLTSWLKFMSYDTMGLMTFSRPYGYVQHGRDLHGIMDDVKRANLSIGPMTQIPWFDWLLHKNRLANLIKRESIAPLLDYVLARIAERRNARRNSHNTLPNANADGPCADGDFLGYYLQAQEKKENVPLRFVSTWTFANILGGADSTASMLRSVVCFLVENPDALETVRTELQDKQGTTTGLTLPIPQWQQLQNLPFLDACIKESLRLDPPFAMPLERVVPAEGATICGHFYPGGTVVGMSPYIANRYRPTWGDDAELWRPQRWLEGEPSRIRKLEASLLSFGAGTRGCLGQNVAMFEIKKFVTALFMNYDVSTGA</sequence>
<dbReference type="CDD" id="cd11060">
    <property type="entry name" value="CYP57A1-like"/>
    <property type="match status" value="1"/>
</dbReference>
<dbReference type="InterPro" id="IPR050493">
    <property type="entry name" value="FAD-dep_Monooxygenase_BioMet"/>
</dbReference>
<dbReference type="PRINTS" id="PR00420">
    <property type="entry name" value="RNGMNOXGNASE"/>
</dbReference>
<dbReference type="InterPro" id="IPR002938">
    <property type="entry name" value="FAD-bd"/>
</dbReference>
<dbReference type="Gene3D" id="1.10.630.10">
    <property type="entry name" value="Cytochrome P450"/>
    <property type="match status" value="1"/>
</dbReference>
<dbReference type="InterPro" id="IPR036396">
    <property type="entry name" value="Cyt_P450_sf"/>
</dbReference>
<dbReference type="PROSITE" id="PS00086">
    <property type="entry name" value="CYTOCHROME_P450"/>
    <property type="match status" value="1"/>
</dbReference>